<dbReference type="EMBL" id="CP034460">
    <property type="protein sequence ID" value="QBM89907.1"/>
    <property type="molecule type" value="Genomic_DNA"/>
</dbReference>
<evidence type="ECO:0000256" key="1">
    <source>
        <dbReference type="SAM" id="SignalP"/>
    </source>
</evidence>
<feature type="chain" id="PRO_5020213529" evidence="1">
    <location>
        <begin position="19"/>
        <end position="229"/>
    </location>
</feature>
<gene>
    <name evidence="2" type="ORF">METSCH_E01440</name>
</gene>
<sequence length="229" mass="27011">MWCYRVALLTLLLPVIGAIKVSPKAYHSNAEESGLSNFMNKNKPKAGHVEIQQAKEDILWLISDLRLYVCNNSFNYAQFLLEKDEFWKEFLDIEFLAEKECIKEEKELNVQLKFARHMLNTMVYSAEKMQRYTGINIPGQALIFKMLELNVRLLAVHNLDGTIDCWDETVRETFTRLERTWLTWREYMKAKAKVPPGMKKLFEAQSEKAKRKFDRLKLQIRRCPIRSQA</sequence>
<keyword evidence="1" id="KW-0732">Signal</keyword>
<keyword evidence="3" id="KW-1185">Reference proteome</keyword>
<accession>A0A4P6XQT4</accession>
<proteinExistence type="predicted"/>
<evidence type="ECO:0000313" key="2">
    <source>
        <dbReference type="EMBL" id="QBM89907.1"/>
    </source>
</evidence>
<evidence type="ECO:0000313" key="3">
    <source>
        <dbReference type="Proteomes" id="UP000292447"/>
    </source>
</evidence>
<name>A0A4P6XQT4_9ASCO</name>
<reference evidence="3" key="1">
    <citation type="submission" date="2019-03" db="EMBL/GenBank/DDBJ databases">
        <title>Snf2 controls pulcherriminic acid biosynthesis and connects pigmentation and antifungal activity of the yeast Metschnikowia pulcherrima.</title>
        <authorList>
            <person name="Gore-Lloyd D."/>
            <person name="Sumann I."/>
            <person name="Brachmann A.O."/>
            <person name="Schneeberger K."/>
            <person name="Ortiz-Merino R.A."/>
            <person name="Moreno-Beltran M."/>
            <person name="Schlaefli M."/>
            <person name="Kirner P."/>
            <person name="Santos Kron A."/>
            <person name="Wolfe K.H."/>
            <person name="Piel J."/>
            <person name="Ahrens C.H."/>
            <person name="Henk D."/>
            <person name="Freimoser F.M."/>
        </authorList>
    </citation>
    <scope>NUCLEOTIDE SEQUENCE [LARGE SCALE GENOMIC DNA]</scope>
    <source>
        <strain evidence="3">APC 1.2</strain>
    </source>
</reference>
<dbReference type="Proteomes" id="UP000292447">
    <property type="component" value="Chromosome V"/>
</dbReference>
<feature type="signal peptide" evidence="1">
    <location>
        <begin position="1"/>
        <end position="18"/>
    </location>
</feature>
<protein>
    <submittedName>
        <fullName evidence="2">Uncharacterized protein</fullName>
    </submittedName>
</protein>
<organism evidence="2 3">
    <name type="scientific">Metschnikowia aff. pulcherrima</name>
    <dbReference type="NCBI Taxonomy" id="2163413"/>
    <lineage>
        <taxon>Eukaryota</taxon>
        <taxon>Fungi</taxon>
        <taxon>Dikarya</taxon>
        <taxon>Ascomycota</taxon>
        <taxon>Saccharomycotina</taxon>
        <taxon>Pichiomycetes</taxon>
        <taxon>Metschnikowiaceae</taxon>
        <taxon>Metschnikowia</taxon>
    </lineage>
</organism>
<dbReference type="AlphaFoldDB" id="A0A4P6XQT4"/>